<accession>A0A6V7GYR5</accession>
<sequence length="88" mass="9757">MEESGIDMGFDLAAITTDLEHREADLCSRLCHEKQNGIIGIDESACGNKQANGHRNNDDDWEQALSFLSTPLQDIMCYELKSRAPNTG</sequence>
<keyword evidence="2" id="KW-1185">Reference proteome</keyword>
<protein>
    <submittedName>
        <fullName evidence="1">Uncharacterized protein</fullName>
    </submittedName>
</protein>
<reference evidence="1" key="1">
    <citation type="submission" date="2020-07" db="EMBL/GenBank/DDBJ databases">
        <authorList>
            <person name="Nazaruddin N."/>
        </authorList>
    </citation>
    <scope>NUCLEOTIDE SEQUENCE</scope>
</reference>
<dbReference type="Proteomes" id="UP000752696">
    <property type="component" value="Unassembled WGS sequence"/>
</dbReference>
<dbReference type="EMBL" id="CAJDYZ010004396">
    <property type="protein sequence ID" value="CAD1471345.1"/>
    <property type="molecule type" value="Genomic_DNA"/>
</dbReference>
<evidence type="ECO:0000313" key="2">
    <source>
        <dbReference type="Proteomes" id="UP000752696"/>
    </source>
</evidence>
<evidence type="ECO:0000313" key="1">
    <source>
        <dbReference type="EMBL" id="CAD1471345.1"/>
    </source>
</evidence>
<comment type="caution">
    <text evidence="1">The sequence shown here is derived from an EMBL/GenBank/DDBJ whole genome shotgun (WGS) entry which is preliminary data.</text>
</comment>
<proteinExistence type="predicted"/>
<organism evidence="1 2">
    <name type="scientific">Heterotrigona itama</name>
    <dbReference type="NCBI Taxonomy" id="395501"/>
    <lineage>
        <taxon>Eukaryota</taxon>
        <taxon>Metazoa</taxon>
        <taxon>Ecdysozoa</taxon>
        <taxon>Arthropoda</taxon>
        <taxon>Hexapoda</taxon>
        <taxon>Insecta</taxon>
        <taxon>Pterygota</taxon>
        <taxon>Neoptera</taxon>
        <taxon>Endopterygota</taxon>
        <taxon>Hymenoptera</taxon>
        <taxon>Apocrita</taxon>
        <taxon>Aculeata</taxon>
        <taxon>Apoidea</taxon>
        <taxon>Anthophila</taxon>
        <taxon>Apidae</taxon>
        <taxon>Heterotrigona</taxon>
    </lineage>
</organism>
<gene>
    <name evidence="1" type="ORF">MHI_LOCUS228876</name>
</gene>
<feature type="non-terminal residue" evidence="1">
    <location>
        <position position="88"/>
    </location>
</feature>
<dbReference type="AlphaFoldDB" id="A0A6V7GYR5"/>
<name>A0A6V7GYR5_9HYME</name>
<dbReference type="OrthoDB" id="6242697at2759"/>